<keyword evidence="1" id="KW-0472">Membrane</keyword>
<dbReference type="Proteomes" id="UP000198287">
    <property type="component" value="Unassembled WGS sequence"/>
</dbReference>
<keyword evidence="1" id="KW-1133">Transmembrane helix</keyword>
<reference evidence="2 3" key="1">
    <citation type="submission" date="2015-12" db="EMBL/GenBank/DDBJ databases">
        <title>The genome of Folsomia candida.</title>
        <authorList>
            <person name="Faddeeva A."/>
            <person name="Derks M.F."/>
            <person name="Anvar Y."/>
            <person name="Smit S."/>
            <person name="Van Straalen N."/>
            <person name="Roelofs D."/>
        </authorList>
    </citation>
    <scope>NUCLEOTIDE SEQUENCE [LARGE SCALE GENOMIC DNA]</scope>
    <source>
        <strain evidence="2 3">VU population</strain>
        <tissue evidence="2">Whole body</tissue>
    </source>
</reference>
<organism evidence="2 3">
    <name type="scientific">Folsomia candida</name>
    <name type="common">Springtail</name>
    <dbReference type="NCBI Taxonomy" id="158441"/>
    <lineage>
        <taxon>Eukaryota</taxon>
        <taxon>Metazoa</taxon>
        <taxon>Ecdysozoa</taxon>
        <taxon>Arthropoda</taxon>
        <taxon>Hexapoda</taxon>
        <taxon>Collembola</taxon>
        <taxon>Entomobryomorpha</taxon>
        <taxon>Isotomoidea</taxon>
        <taxon>Isotomidae</taxon>
        <taxon>Proisotominae</taxon>
        <taxon>Folsomia</taxon>
    </lineage>
</organism>
<accession>A0A226DRC2</accession>
<evidence type="ECO:0000313" key="2">
    <source>
        <dbReference type="EMBL" id="OXA48075.1"/>
    </source>
</evidence>
<name>A0A226DRC2_FOLCA</name>
<keyword evidence="1" id="KW-0812">Transmembrane</keyword>
<sequence length="312" mass="35860">MAICVGSYACAYQPKEVARNWNGMMLYSIKIYETYWTFPGSTTVLNYNRNWLLITRSSNLLLNIFPLIVWCQILVSPRHPMHIPYIFSNYPALFYLAYLAYAPAMMYSFCFVGSYLKILFQTASGIILCTLALLQELTITRKPRQIRKFKCSPELGAHAEHLVFVYRSLQLAVMEIRLVFGKYFPLTQSFLGQLAISTGYLLIAENKKLDLATRMTFMLCVPFAVLSWALLLACAGKIQKSAKDCLTSWKGNGDHWELRGDRKYMSKFRKSCKSLYLGLDGFMVVTHRSVMKFMQGIIRGVFRALLALRKKK</sequence>
<proteinExistence type="predicted"/>
<evidence type="ECO:0000256" key="1">
    <source>
        <dbReference type="SAM" id="Phobius"/>
    </source>
</evidence>
<protein>
    <submittedName>
        <fullName evidence="2">Uncharacterized protein</fullName>
    </submittedName>
</protein>
<feature type="transmembrane region" description="Helical" evidence="1">
    <location>
        <begin position="87"/>
        <end position="109"/>
    </location>
</feature>
<evidence type="ECO:0000313" key="3">
    <source>
        <dbReference type="Proteomes" id="UP000198287"/>
    </source>
</evidence>
<dbReference type="AlphaFoldDB" id="A0A226DRC2"/>
<comment type="caution">
    <text evidence="2">The sequence shown here is derived from an EMBL/GenBank/DDBJ whole genome shotgun (WGS) entry which is preliminary data.</text>
</comment>
<feature type="transmembrane region" description="Helical" evidence="1">
    <location>
        <begin position="183"/>
        <end position="203"/>
    </location>
</feature>
<gene>
    <name evidence="2" type="ORF">Fcan01_16918</name>
</gene>
<dbReference type="EMBL" id="LNIX01000012">
    <property type="protein sequence ID" value="OXA48075.1"/>
    <property type="molecule type" value="Genomic_DNA"/>
</dbReference>
<feature type="transmembrane region" description="Helical" evidence="1">
    <location>
        <begin position="51"/>
        <end position="75"/>
    </location>
</feature>
<keyword evidence="3" id="KW-1185">Reference proteome</keyword>
<feature type="transmembrane region" description="Helical" evidence="1">
    <location>
        <begin position="215"/>
        <end position="234"/>
    </location>
</feature>